<reference evidence="1 2" key="1">
    <citation type="submission" date="2024-01" db="EMBL/GenBank/DDBJ databases">
        <title>Genome assemblies of Stephania.</title>
        <authorList>
            <person name="Yang L."/>
        </authorList>
    </citation>
    <scope>NUCLEOTIDE SEQUENCE [LARGE SCALE GENOMIC DNA]</scope>
    <source>
        <strain evidence="1">QJT</strain>
        <tissue evidence="1">Leaf</tissue>
    </source>
</reference>
<evidence type="ECO:0000313" key="1">
    <source>
        <dbReference type="EMBL" id="KAK9090812.1"/>
    </source>
</evidence>
<dbReference type="Proteomes" id="UP001417504">
    <property type="component" value="Unassembled WGS sequence"/>
</dbReference>
<comment type="caution">
    <text evidence="1">The sequence shown here is derived from an EMBL/GenBank/DDBJ whole genome shotgun (WGS) entry which is preliminary data.</text>
</comment>
<name>A0AAP0EHE3_9MAGN</name>
<accession>A0AAP0EHE3</accession>
<dbReference type="AlphaFoldDB" id="A0AAP0EHE3"/>
<gene>
    <name evidence="1" type="ORF">Sjap_023989</name>
</gene>
<dbReference type="EMBL" id="JBBNAE010000010">
    <property type="protein sequence ID" value="KAK9090812.1"/>
    <property type="molecule type" value="Genomic_DNA"/>
</dbReference>
<organism evidence="1 2">
    <name type="scientific">Stephania japonica</name>
    <dbReference type="NCBI Taxonomy" id="461633"/>
    <lineage>
        <taxon>Eukaryota</taxon>
        <taxon>Viridiplantae</taxon>
        <taxon>Streptophyta</taxon>
        <taxon>Embryophyta</taxon>
        <taxon>Tracheophyta</taxon>
        <taxon>Spermatophyta</taxon>
        <taxon>Magnoliopsida</taxon>
        <taxon>Ranunculales</taxon>
        <taxon>Menispermaceae</taxon>
        <taxon>Menispermoideae</taxon>
        <taxon>Cissampelideae</taxon>
        <taxon>Stephania</taxon>
    </lineage>
</organism>
<proteinExistence type="predicted"/>
<sequence>MGAFTRNGCGGDARKSRASKVVCSRKPNASWCDVLSAQMPKTVFDVQIGFSNWLSKTRLPFSRSLSSELDALLRAPVKQLRGRSGIVVRYQLSALCHGHLDPPMFEDNGLGGLFLRGNYVSGVALGRRVDGAYESAAEVYNYLFV</sequence>
<keyword evidence="2" id="KW-1185">Reference proteome</keyword>
<evidence type="ECO:0000313" key="2">
    <source>
        <dbReference type="Proteomes" id="UP001417504"/>
    </source>
</evidence>
<protein>
    <submittedName>
        <fullName evidence="1">Uncharacterized protein</fullName>
    </submittedName>
</protein>